<dbReference type="NCBIfam" id="TIGR04056">
    <property type="entry name" value="OMP_RagA_SusC"/>
    <property type="match status" value="1"/>
</dbReference>
<evidence type="ECO:0000256" key="8">
    <source>
        <dbReference type="SAM" id="SignalP"/>
    </source>
</evidence>
<keyword evidence="8" id="KW-0732">Signal</keyword>
<comment type="caution">
    <text evidence="10">The sequence shown here is derived from an EMBL/GenBank/DDBJ whole genome shotgun (WGS) entry which is preliminary data.</text>
</comment>
<sequence>MKTKLKIILTLILGLVVQITVAQESQIISGTVSDSDNLPLPGVNVLVKGTTRGVMTDFDGNYSIAVSKGEILAFTHIGMKAAEYPVQNATTINVVLQHDASQLEEVVVTALGITREKRSLGYATQEVGGDEVNTAKEGNFVNSLSGKVAGLSVTKSSTLGGSSNVIIRGYTSLTGNNQPLFVVDGVPISNENTNTSNQQTGRGGYDYGNAAMDVNPDDIASVNVLKGAAASALYGSRAANGVIIITTKKGRKNDNIGVTISSGVSFSTYDKDTFTKYQKEYGAGYGKIYGPNKNSYFNEWDVNGDGNADQVVPFTEDASYGGRFDPNLLVFQWDAFYPESSNYMKATPWVAPQRGPESIFKTGVSLNNSISIDGGTDISTYRLGYTLYDQEGILPNSKIRRNTVNFKGTHEFTEKLTSGVTVTYTNTDGKGRYGTGYSNTNIFQSMRQWNQNNVDFEAQKNAYFQTGRNITWNYANAEGGNFDAIYTDNPYWQLYENYQTDNRDRVYGDFNVNYKLTDWVNATGRVSMDNYTDLREERANVGSNGVSRYGRYDANYSELNYDLLLNFNYNITEDLNFSGLLGATARRQKFRQMRASTTGGLVIPDLFALANSKNLLVPPEEVYEELHTNGYFGSASFGYQNFLFLDVTGRIDESSSLPKSNNSYFYPSVSTSFVFSELWNTNWLTLGKFRANFAEVGNYAPPLSIHNVYSSPTNFRTPLYSVSSTANNPDLKNETTRSLEVGLEMEFFNRRLGFDVAAYKSNSIDQLMPVTVTGATGFTKRWVNAGEIENKGFETSIHFSPIRNEDFEWRINANWYKNESEVLSLFGDNKNLQLASLQGGVTINATVGQAYGTIWGTNFEYLNGERVIDPDNGKFVVDENPQTIGDINPDWKAGISNTLSYKNLSLSFLIDIQKGGDVFSLDTWYGYRTGVTANTAGLNEIGNPVRDPVSAGGGLLLNGVNPDGSPNDTRTHVQDQSTAIGSKAAPHAYHVYDASFVKLREATLSYSLPKSIAERISMSNITLSAIGRNLWIIDKNIPYSDPEAGLSSGNIQGYQSGAIPTAKEYGFNLKLQF</sequence>
<dbReference type="InterPro" id="IPR037066">
    <property type="entry name" value="Plug_dom_sf"/>
</dbReference>
<evidence type="ECO:0000256" key="4">
    <source>
        <dbReference type="ARBA" id="ARBA00022692"/>
    </source>
</evidence>
<evidence type="ECO:0000256" key="1">
    <source>
        <dbReference type="ARBA" id="ARBA00004571"/>
    </source>
</evidence>
<keyword evidence="11" id="KW-1185">Reference proteome</keyword>
<accession>A0ABW5VFU7</accession>
<feature type="signal peptide" evidence="8">
    <location>
        <begin position="1"/>
        <end position="22"/>
    </location>
</feature>
<evidence type="ECO:0000256" key="3">
    <source>
        <dbReference type="ARBA" id="ARBA00022452"/>
    </source>
</evidence>
<evidence type="ECO:0000313" key="11">
    <source>
        <dbReference type="Proteomes" id="UP001597532"/>
    </source>
</evidence>
<evidence type="ECO:0000256" key="7">
    <source>
        <dbReference type="PROSITE-ProRule" id="PRU01360"/>
    </source>
</evidence>
<dbReference type="RefSeq" id="WP_251808041.1">
    <property type="nucleotide sequence ID" value="NZ_CP166679.1"/>
</dbReference>
<dbReference type="InterPro" id="IPR008969">
    <property type="entry name" value="CarboxyPept-like_regulatory"/>
</dbReference>
<dbReference type="Gene3D" id="2.170.130.10">
    <property type="entry name" value="TonB-dependent receptor, plug domain"/>
    <property type="match status" value="1"/>
</dbReference>
<reference evidence="11" key="1">
    <citation type="journal article" date="2019" name="Int. J. Syst. Evol. Microbiol.">
        <title>The Global Catalogue of Microorganisms (GCM) 10K type strain sequencing project: providing services to taxonomists for standard genome sequencing and annotation.</title>
        <authorList>
            <consortium name="The Broad Institute Genomics Platform"/>
            <consortium name="The Broad Institute Genome Sequencing Center for Infectious Disease"/>
            <person name="Wu L."/>
            <person name="Ma J."/>
        </authorList>
    </citation>
    <scope>NUCLEOTIDE SEQUENCE [LARGE SCALE GENOMIC DNA]</scope>
    <source>
        <strain evidence="11">KCTC 52924</strain>
    </source>
</reference>
<dbReference type="InterPro" id="IPR023996">
    <property type="entry name" value="TonB-dep_OMP_SusC/RagA"/>
</dbReference>
<dbReference type="NCBIfam" id="TIGR04057">
    <property type="entry name" value="SusC_RagA_signa"/>
    <property type="match status" value="1"/>
</dbReference>
<evidence type="ECO:0000256" key="5">
    <source>
        <dbReference type="ARBA" id="ARBA00023136"/>
    </source>
</evidence>
<keyword evidence="4 7" id="KW-0812">Transmembrane</keyword>
<comment type="subcellular location">
    <subcellularLocation>
        <location evidence="1 7">Cell outer membrane</location>
        <topology evidence="1 7">Multi-pass membrane protein</topology>
    </subcellularLocation>
</comment>
<dbReference type="SUPFAM" id="SSF49464">
    <property type="entry name" value="Carboxypeptidase regulatory domain-like"/>
    <property type="match status" value="1"/>
</dbReference>
<feature type="domain" description="TonB-dependent receptor plug" evidence="9">
    <location>
        <begin position="117"/>
        <end position="242"/>
    </location>
</feature>
<dbReference type="InterPro" id="IPR023997">
    <property type="entry name" value="TonB-dep_OMP_SusC/RagA_CS"/>
</dbReference>
<comment type="similarity">
    <text evidence="7">Belongs to the TonB-dependent receptor family.</text>
</comment>
<name>A0ABW5VFU7_9FLAO</name>
<dbReference type="InterPro" id="IPR036942">
    <property type="entry name" value="Beta-barrel_TonB_sf"/>
</dbReference>
<keyword evidence="3 7" id="KW-1134">Transmembrane beta strand</keyword>
<keyword evidence="6 7" id="KW-0998">Cell outer membrane</keyword>
<keyword evidence="2 7" id="KW-0813">Transport</keyword>
<dbReference type="SUPFAM" id="SSF56935">
    <property type="entry name" value="Porins"/>
    <property type="match status" value="1"/>
</dbReference>
<dbReference type="Gene3D" id="2.60.40.1120">
    <property type="entry name" value="Carboxypeptidase-like, regulatory domain"/>
    <property type="match status" value="1"/>
</dbReference>
<dbReference type="InterPro" id="IPR012910">
    <property type="entry name" value="Plug_dom"/>
</dbReference>
<dbReference type="Pfam" id="PF13715">
    <property type="entry name" value="CarbopepD_reg_2"/>
    <property type="match status" value="1"/>
</dbReference>
<evidence type="ECO:0000259" key="9">
    <source>
        <dbReference type="Pfam" id="PF07715"/>
    </source>
</evidence>
<dbReference type="EMBL" id="JBHUOK010000021">
    <property type="protein sequence ID" value="MFD2789325.1"/>
    <property type="molecule type" value="Genomic_DNA"/>
</dbReference>
<dbReference type="PROSITE" id="PS52016">
    <property type="entry name" value="TONB_DEPENDENT_REC_3"/>
    <property type="match status" value="1"/>
</dbReference>
<dbReference type="Proteomes" id="UP001597532">
    <property type="component" value="Unassembled WGS sequence"/>
</dbReference>
<protein>
    <submittedName>
        <fullName evidence="10">SusC/RagA family TonB-linked outer membrane protein</fullName>
    </submittedName>
</protein>
<proteinExistence type="inferred from homology"/>
<evidence type="ECO:0000313" key="10">
    <source>
        <dbReference type="EMBL" id="MFD2789325.1"/>
    </source>
</evidence>
<dbReference type="Pfam" id="PF07715">
    <property type="entry name" value="Plug"/>
    <property type="match status" value="1"/>
</dbReference>
<dbReference type="InterPro" id="IPR039426">
    <property type="entry name" value="TonB-dep_rcpt-like"/>
</dbReference>
<evidence type="ECO:0000256" key="6">
    <source>
        <dbReference type="ARBA" id="ARBA00023237"/>
    </source>
</evidence>
<gene>
    <name evidence="10" type="ORF">ACFS1K_06110</name>
</gene>
<dbReference type="Gene3D" id="2.40.170.20">
    <property type="entry name" value="TonB-dependent receptor, beta-barrel domain"/>
    <property type="match status" value="1"/>
</dbReference>
<keyword evidence="5 7" id="KW-0472">Membrane</keyword>
<organism evidence="10 11">
    <name type="scientific">Arenibacter antarcticus</name>
    <dbReference type="NCBI Taxonomy" id="2040469"/>
    <lineage>
        <taxon>Bacteria</taxon>
        <taxon>Pseudomonadati</taxon>
        <taxon>Bacteroidota</taxon>
        <taxon>Flavobacteriia</taxon>
        <taxon>Flavobacteriales</taxon>
        <taxon>Flavobacteriaceae</taxon>
        <taxon>Arenibacter</taxon>
    </lineage>
</organism>
<evidence type="ECO:0000256" key="2">
    <source>
        <dbReference type="ARBA" id="ARBA00022448"/>
    </source>
</evidence>
<feature type="chain" id="PRO_5047109453" evidence="8">
    <location>
        <begin position="23"/>
        <end position="1073"/>
    </location>
</feature>